<organism evidence="3 4">
    <name type="scientific">Flavobacterium fructosi</name>
    <dbReference type="NCBI Taxonomy" id="3230416"/>
    <lineage>
        <taxon>Bacteria</taxon>
        <taxon>Pseudomonadati</taxon>
        <taxon>Bacteroidota</taxon>
        <taxon>Flavobacteriia</taxon>
        <taxon>Flavobacteriales</taxon>
        <taxon>Flavobacteriaceae</taxon>
        <taxon>Flavobacterium</taxon>
    </lineage>
</organism>
<evidence type="ECO:0000313" key="3">
    <source>
        <dbReference type="EMBL" id="MFE3849179.1"/>
    </source>
</evidence>
<accession>A0ABW6HQ71</accession>
<reference evidence="3 4" key="1">
    <citation type="submission" date="2024-06" db="EMBL/GenBank/DDBJ databases">
        <title>Flavobacterium spp. isolated from glacier.</title>
        <authorList>
            <person name="Han D."/>
        </authorList>
    </citation>
    <scope>NUCLEOTIDE SEQUENCE [LARGE SCALE GENOMIC DNA]</scope>
    <source>
        <strain evidence="3 4">LB3P45</strain>
    </source>
</reference>
<dbReference type="Pfam" id="PF18962">
    <property type="entry name" value="Por_Secre_tail"/>
    <property type="match status" value="1"/>
</dbReference>
<dbReference type="EMBL" id="JBHZQA010000011">
    <property type="protein sequence ID" value="MFE3849179.1"/>
    <property type="molecule type" value="Genomic_DNA"/>
</dbReference>
<dbReference type="Proteomes" id="UP001600039">
    <property type="component" value="Unassembled WGS sequence"/>
</dbReference>
<sequence>MYSNPCDRNFSIDNSNKAFSIEIYNILGQKVFERKNDDGSNLSVTNHNKGVYLVKITDDSKSLIKKLIIN</sequence>
<protein>
    <submittedName>
        <fullName evidence="3">T9SS type A sorting domain-containing protein</fullName>
    </submittedName>
</protein>
<gene>
    <name evidence="3" type="ORF">ACFX5D_14510</name>
</gene>
<proteinExistence type="predicted"/>
<dbReference type="InterPro" id="IPR026444">
    <property type="entry name" value="Secre_tail"/>
</dbReference>
<evidence type="ECO:0000256" key="1">
    <source>
        <dbReference type="ARBA" id="ARBA00022729"/>
    </source>
</evidence>
<dbReference type="NCBIfam" id="TIGR04183">
    <property type="entry name" value="Por_Secre_tail"/>
    <property type="match status" value="1"/>
</dbReference>
<evidence type="ECO:0000313" key="4">
    <source>
        <dbReference type="Proteomes" id="UP001600039"/>
    </source>
</evidence>
<keyword evidence="4" id="KW-1185">Reference proteome</keyword>
<keyword evidence="1" id="KW-0732">Signal</keyword>
<dbReference type="RefSeq" id="WP_379858927.1">
    <property type="nucleotide sequence ID" value="NZ_JBHZQA010000011.1"/>
</dbReference>
<evidence type="ECO:0000259" key="2">
    <source>
        <dbReference type="Pfam" id="PF18962"/>
    </source>
</evidence>
<comment type="caution">
    <text evidence="3">The sequence shown here is derived from an EMBL/GenBank/DDBJ whole genome shotgun (WGS) entry which is preliminary data.</text>
</comment>
<feature type="domain" description="Secretion system C-terminal sorting" evidence="2">
    <location>
        <begin position="2"/>
        <end position="69"/>
    </location>
</feature>
<name>A0ABW6HQ71_9FLAO</name>